<name>A0A4R6GNW1_9BACT</name>
<dbReference type="PANTHER" id="PTHR38471:SF2">
    <property type="entry name" value="FOUR HELIX BUNDLE PROTEIN"/>
    <property type="match status" value="1"/>
</dbReference>
<dbReference type="Pfam" id="PF05635">
    <property type="entry name" value="23S_rRNA_IVP"/>
    <property type="match status" value="1"/>
</dbReference>
<dbReference type="AlphaFoldDB" id="A0A4R6GNW1"/>
<sequence>MVKIASYKELQVWQESMNLVELVYKEVNHFPSNESYGLTSQIRRAVVSIPSNIAEGFMRKNTKEFIQFLHVSLGSLGELDTQMEIALRVGYLSKITEINSLIETVRKLLYGLIKALKQRL</sequence>
<gene>
    <name evidence="1" type="ORF">DET52_111173</name>
</gene>
<dbReference type="InterPro" id="IPR012657">
    <property type="entry name" value="23S_rRNA-intervening_sequence"/>
</dbReference>
<evidence type="ECO:0000313" key="2">
    <source>
        <dbReference type="Proteomes" id="UP000294848"/>
    </source>
</evidence>
<dbReference type="SUPFAM" id="SSF158446">
    <property type="entry name" value="IVS-encoded protein-like"/>
    <property type="match status" value="1"/>
</dbReference>
<proteinExistence type="predicted"/>
<accession>A0A4R6GNW1</accession>
<dbReference type="InterPro" id="IPR036583">
    <property type="entry name" value="23S_rRNA_IVS_sf"/>
</dbReference>
<dbReference type="NCBIfam" id="TIGR02436">
    <property type="entry name" value="four helix bundle protein"/>
    <property type="match status" value="1"/>
</dbReference>
<dbReference type="EMBL" id="SNWI01000011">
    <property type="protein sequence ID" value="TDN96803.1"/>
    <property type="molecule type" value="Genomic_DNA"/>
</dbReference>
<dbReference type="PANTHER" id="PTHR38471">
    <property type="entry name" value="FOUR HELIX BUNDLE PROTEIN"/>
    <property type="match status" value="1"/>
</dbReference>
<protein>
    <submittedName>
        <fullName evidence="1">Four helix bundle protein</fullName>
    </submittedName>
</protein>
<dbReference type="OrthoDB" id="9811959at2"/>
<dbReference type="CDD" id="cd16377">
    <property type="entry name" value="23S_rRNA_IVP_like"/>
    <property type="match status" value="1"/>
</dbReference>
<dbReference type="NCBIfam" id="NF008911">
    <property type="entry name" value="PRK12275.1-2"/>
    <property type="match status" value="1"/>
</dbReference>
<dbReference type="RefSeq" id="WP_133466734.1">
    <property type="nucleotide sequence ID" value="NZ_SNWI01000011.1"/>
</dbReference>
<dbReference type="Gene3D" id="1.20.1440.60">
    <property type="entry name" value="23S rRNA-intervening sequence"/>
    <property type="match status" value="1"/>
</dbReference>
<comment type="caution">
    <text evidence="1">The sequence shown here is derived from an EMBL/GenBank/DDBJ whole genome shotgun (WGS) entry which is preliminary data.</text>
</comment>
<dbReference type="Proteomes" id="UP000294848">
    <property type="component" value="Unassembled WGS sequence"/>
</dbReference>
<reference evidence="1 2" key="1">
    <citation type="submission" date="2019-03" db="EMBL/GenBank/DDBJ databases">
        <title>Freshwater and sediment microbial communities from various areas in North America, analyzing microbe dynamics in response to fracking.</title>
        <authorList>
            <person name="Lamendella R."/>
        </authorList>
    </citation>
    <scope>NUCLEOTIDE SEQUENCE [LARGE SCALE GENOMIC DNA]</scope>
    <source>
        <strain evidence="1 2">114D</strain>
    </source>
</reference>
<organism evidence="1 2">
    <name type="scientific">Sunxiuqinia elliptica</name>
    <dbReference type="NCBI Taxonomy" id="655355"/>
    <lineage>
        <taxon>Bacteria</taxon>
        <taxon>Pseudomonadati</taxon>
        <taxon>Bacteroidota</taxon>
        <taxon>Bacteroidia</taxon>
        <taxon>Marinilabiliales</taxon>
        <taxon>Prolixibacteraceae</taxon>
        <taxon>Sunxiuqinia</taxon>
    </lineage>
</organism>
<evidence type="ECO:0000313" key="1">
    <source>
        <dbReference type="EMBL" id="TDN96803.1"/>
    </source>
</evidence>